<reference evidence="3 4" key="1">
    <citation type="submission" date="2024-05" db="EMBL/GenBank/DDBJ databases">
        <title>A draft genome resource for the thread blight pathogen Marasmius tenuissimus strain MS-2.</title>
        <authorList>
            <person name="Yulfo-Soto G.E."/>
            <person name="Baruah I.K."/>
            <person name="Amoako-Attah I."/>
            <person name="Bukari Y."/>
            <person name="Meinhardt L.W."/>
            <person name="Bailey B.A."/>
            <person name="Cohen S.P."/>
        </authorList>
    </citation>
    <scope>NUCLEOTIDE SEQUENCE [LARGE SCALE GENOMIC DNA]</scope>
    <source>
        <strain evidence="3 4">MS-2</strain>
    </source>
</reference>
<dbReference type="InterPro" id="IPR032675">
    <property type="entry name" value="LRR_dom_sf"/>
</dbReference>
<keyword evidence="4" id="KW-1185">Reference proteome</keyword>
<proteinExistence type="predicted"/>
<dbReference type="InterPro" id="IPR036047">
    <property type="entry name" value="F-box-like_dom_sf"/>
</dbReference>
<organism evidence="3 4">
    <name type="scientific">Marasmius tenuissimus</name>
    <dbReference type="NCBI Taxonomy" id="585030"/>
    <lineage>
        <taxon>Eukaryota</taxon>
        <taxon>Fungi</taxon>
        <taxon>Dikarya</taxon>
        <taxon>Basidiomycota</taxon>
        <taxon>Agaricomycotina</taxon>
        <taxon>Agaricomycetes</taxon>
        <taxon>Agaricomycetidae</taxon>
        <taxon>Agaricales</taxon>
        <taxon>Marasmiineae</taxon>
        <taxon>Marasmiaceae</taxon>
        <taxon>Marasmius</taxon>
    </lineage>
</organism>
<dbReference type="Proteomes" id="UP001437256">
    <property type="component" value="Unassembled WGS sequence"/>
</dbReference>
<sequence>MQETAFGTTGENDITSRSAQIRKFLRTTTSNKAIVSQFLHDVELEMQNYQAEINRLQIAIYAIENRRKKLTRAAELYRSLLPPIHAVLSELTIIFTFYCEQNVLSRDKLPEALRLSMVCGRWRDIVFSTPHLWSNIKIDFDAWTKDFHVLNQLSKSFLKRSRTLPLHLSLILPTEKFTDGSSRQGACPTLNSLVKQCERWEHMSLEIVPQHFPSLIFEPIRGRLPLLSALNLENKGSGNDSGWSSPFSCLDICPALHTLQISPELNDAQEHKVPLPCTQIKTLQLILAHNVTAFPLLSHCTDVESLELREVGGLDKEGDDYSGHLIRGGVKILDIGKANTQDDIDGVLKHTTLSRLSSLRIWGRNDYLVETWLEWDSTYLQAFLHRSSCAITSLYLRALPITDIQALALLRMLPTIMSLNIEEFVLKDENFTVTTRFLDGLNASLDSPSFTPLVPQLTHLKLLVHAKDLSSDAILAALSSRWLPDPRHATEMGVECLRSVTIVVILDPDDNQEGEHLNCLHCFRDAGMQLAITYGTPSELRPDAKDEEEGDEDE</sequence>
<evidence type="ECO:0000313" key="3">
    <source>
        <dbReference type="EMBL" id="KAL0065738.1"/>
    </source>
</evidence>
<dbReference type="SUPFAM" id="SSF52047">
    <property type="entry name" value="RNI-like"/>
    <property type="match status" value="1"/>
</dbReference>
<dbReference type="EMBL" id="JBBXMP010000043">
    <property type="protein sequence ID" value="KAL0065738.1"/>
    <property type="molecule type" value="Genomic_DNA"/>
</dbReference>
<accession>A0ABR2ZWF5</accession>
<dbReference type="SUPFAM" id="SSF81383">
    <property type="entry name" value="F-box domain"/>
    <property type="match status" value="1"/>
</dbReference>
<evidence type="ECO:0000256" key="2">
    <source>
        <dbReference type="SAM" id="MobiDB-lite"/>
    </source>
</evidence>
<evidence type="ECO:0008006" key="5">
    <source>
        <dbReference type="Google" id="ProtNLM"/>
    </source>
</evidence>
<comment type="caution">
    <text evidence="3">The sequence shown here is derived from an EMBL/GenBank/DDBJ whole genome shotgun (WGS) entry which is preliminary data.</text>
</comment>
<protein>
    <recommendedName>
        <fullName evidence="5">F-box domain-containing protein</fullName>
    </recommendedName>
</protein>
<evidence type="ECO:0000313" key="4">
    <source>
        <dbReference type="Proteomes" id="UP001437256"/>
    </source>
</evidence>
<feature type="region of interest" description="Disordered" evidence="2">
    <location>
        <begin position="535"/>
        <end position="554"/>
    </location>
</feature>
<dbReference type="Gene3D" id="3.80.10.10">
    <property type="entry name" value="Ribonuclease Inhibitor"/>
    <property type="match status" value="1"/>
</dbReference>
<evidence type="ECO:0000256" key="1">
    <source>
        <dbReference type="SAM" id="Coils"/>
    </source>
</evidence>
<keyword evidence="1" id="KW-0175">Coiled coil</keyword>
<gene>
    <name evidence="3" type="ORF">AAF712_007221</name>
</gene>
<name>A0ABR2ZWF5_9AGAR</name>
<feature type="compositionally biased region" description="Acidic residues" evidence="2">
    <location>
        <begin position="545"/>
        <end position="554"/>
    </location>
</feature>
<feature type="coiled-coil region" evidence="1">
    <location>
        <begin position="39"/>
        <end position="66"/>
    </location>
</feature>